<gene>
    <name evidence="2" type="ORF">QQF64_033436</name>
</gene>
<reference evidence="2 3" key="1">
    <citation type="submission" date="2023-09" db="EMBL/GenBank/DDBJ databases">
        <authorList>
            <person name="Wang M."/>
        </authorList>
    </citation>
    <scope>NUCLEOTIDE SEQUENCE [LARGE SCALE GENOMIC DNA]</scope>
    <source>
        <strain evidence="2">GT-2023</strain>
        <tissue evidence="2">Liver</tissue>
    </source>
</reference>
<proteinExistence type="predicted"/>
<dbReference type="Proteomes" id="UP001558613">
    <property type="component" value="Unassembled WGS sequence"/>
</dbReference>
<protein>
    <submittedName>
        <fullName evidence="2">Uncharacterized protein</fullName>
    </submittedName>
</protein>
<evidence type="ECO:0000313" key="3">
    <source>
        <dbReference type="Proteomes" id="UP001558613"/>
    </source>
</evidence>
<name>A0ABR3MTU8_9TELE</name>
<dbReference type="EMBL" id="JAYMGO010000009">
    <property type="protein sequence ID" value="KAL1268073.1"/>
    <property type="molecule type" value="Genomic_DNA"/>
</dbReference>
<accession>A0ABR3MTU8</accession>
<feature type="region of interest" description="Disordered" evidence="1">
    <location>
        <begin position="51"/>
        <end position="90"/>
    </location>
</feature>
<sequence length="90" mass="10265">MRLCEGVLTLSDCFPTGSAGKWEVYPEGPRGGGTVIENRFSPMVDNGSQQKMMLGKRKKKKQHIIRRPEQGRLHPALKRRGRRERVTGEF</sequence>
<evidence type="ECO:0000256" key="1">
    <source>
        <dbReference type="SAM" id="MobiDB-lite"/>
    </source>
</evidence>
<comment type="caution">
    <text evidence="2">The sequence shown here is derived from an EMBL/GenBank/DDBJ whole genome shotgun (WGS) entry which is preliminary data.</text>
</comment>
<feature type="compositionally biased region" description="Basic residues" evidence="1">
    <location>
        <begin position="54"/>
        <end position="65"/>
    </location>
</feature>
<organism evidence="2 3">
    <name type="scientific">Cirrhinus molitorella</name>
    <name type="common">mud carp</name>
    <dbReference type="NCBI Taxonomy" id="172907"/>
    <lineage>
        <taxon>Eukaryota</taxon>
        <taxon>Metazoa</taxon>
        <taxon>Chordata</taxon>
        <taxon>Craniata</taxon>
        <taxon>Vertebrata</taxon>
        <taxon>Euteleostomi</taxon>
        <taxon>Actinopterygii</taxon>
        <taxon>Neopterygii</taxon>
        <taxon>Teleostei</taxon>
        <taxon>Ostariophysi</taxon>
        <taxon>Cypriniformes</taxon>
        <taxon>Cyprinidae</taxon>
        <taxon>Labeoninae</taxon>
        <taxon>Labeonini</taxon>
        <taxon>Cirrhinus</taxon>
    </lineage>
</organism>
<evidence type="ECO:0000313" key="2">
    <source>
        <dbReference type="EMBL" id="KAL1268073.1"/>
    </source>
</evidence>
<keyword evidence="3" id="KW-1185">Reference proteome</keyword>